<dbReference type="AlphaFoldDB" id="A0A9N8WMD2"/>
<dbReference type="OrthoDB" id="1470350at2759"/>
<dbReference type="GO" id="GO:0016705">
    <property type="term" value="F:oxidoreductase activity, acting on paired donors, with incorporation or reduction of molecular oxygen"/>
    <property type="evidence" value="ECO:0007669"/>
    <property type="project" value="InterPro"/>
</dbReference>
<evidence type="ECO:0000313" key="2">
    <source>
        <dbReference type="Proteomes" id="UP000789570"/>
    </source>
</evidence>
<comment type="caution">
    <text evidence="1">The sequence shown here is derived from an EMBL/GenBank/DDBJ whole genome shotgun (WGS) entry which is preliminary data.</text>
</comment>
<dbReference type="GO" id="GO:0004497">
    <property type="term" value="F:monooxygenase activity"/>
    <property type="evidence" value="ECO:0007669"/>
    <property type="project" value="InterPro"/>
</dbReference>
<dbReference type="Proteomes" id="UP000789570">
    <property type="component" value="Unassembled WGS sequence"/>
</dbReference>
<dbReference type="GO" id="GO:0005506">
    <property type="term" value="F:iron ion binding"/>
    <property type="evidence" value="ECO:0007669"/>
    <property type="project" value="InterPro"/>
</dbReference>
<organism evidence="1 2">
    <name type="scientific">Funneliformis caledonium</name>
    <dbReference type="NCBI Taxonomy" id="1117310"/>
    <lineage>
        <taxon>Eukaryota</taxon>
        <taxon>Fungi</taxon>
        <taxon>Fungi incertae sedis</taxon>
        <taxon>Mucoromycota</taxon>
        <taxon>Glomeromycotina</taxon>
        <taxon>Glomeromycetes</taxon>
        <taxon>Glomerales</taxon>
        <taxon>Glomeraceae</taxon>
        <taxon>Funneliformis</taxon>
    </lineage>
</organism>
<dbReference type="GO" id="GO:0020037">
    <property type="term" value="F:heme binding"/>
    <property type="evidence" value="ECO:0007669"/>
    <property type="project" value="InterPro"/>
</dbReference>
<dbReference type="InterPro" id="IPR036396">
    <property type="entry name" value="Cyt_P450_sf"/>
</dbReference>
<reference evidence="1" key="1">
    <citation type="submission" date="2021-06" db="EMBL/GenBank/DDBJ databases">
        <authorList>
            <person name="Kallberg Y."/>
            <person name="Tangrot J."/>
            <person name="Rosling A."/>
        </authorList>
    </citation>
    <scope>NUCLEOTIDE SEQUENCE</scope>
    <source>
        <strain evidence="1">UK204</strain>
    </source>
</reference>
<protein>
    <submittedName>
        <fullName evidence="1">17045_t:CDS:1</fullName>
    </submittedName>
</protein>
<name>A0A9N8WMD2_9GLOM</name>
<keyword evidence="2" id="KW-1185">Reference proteome</keyword>
<proteinExistence type="predicted"/>
<sequence>MHVFYKTAVKLLKFIEKVDSGHIEVKELMYRLTLDILGRVAFEFDFNNFEDLTNVCVTTYQEVIAECEKSIYFIIPFIKYFPYFDHTEACKKVAKIYKLYNRLIETKRKSIETKELNKKISNNTAYFLEYMIYASSDPKYPISAEEMCYNLAIFMLASHDTSKKEL</sequence>
<dbReference type="Gene3D" id="1.10.630.10">
    <property type="entry name" value="Cytochrome P450"/>
    <property type="match status" value="1"/>
</dbReference>
<dbReference type="EMBL" id="CAJVPQ010000530">
    <property type="protein sequence ID" value="CAG8489883.1"/>
    <property type="molecule type" value="Genomic_DNA"/>
</dbReference>
<accession>A0A9N8WMD2</accession>
<dbReference type="Pfam" id="PF00067">
    <property type="entry name" value="p450"/>
    <property type="match status" value="1"/>
</dbReference>
<evidence type="ECO:0000313" key="1">
    <source>
        <dbReference type="EMBL" id="CAG8489883.1"/>
    </source>
</evidence>
<gene>
    <name evidence="1" type="ORF">FCALED_LOCUS3152</name>
</gene>
<dbReference type="InterPro" id="IPR001128">
    <property type="entry name" value="Cyt_P450"/>
</dbReference>
<dbReference type="SUPFAM" id="SSF48264">
    <property type="entry name" value="Cytochrome P450"/>
    <property type="match status" value="1"/>
</dbReference>